<dbReference type="SMART" id="SM00905">
    <property type="entry name" value="FolB"/>
    <property type="match status" value="1"/>
</dbReference>
<dbReference type="Pfam" id="PF02152">
    <property type="entry name" value="FolB"/>
    <property type="match status" value="1"/>
</dbReference>
<dbReference type="EC" id="2.7.6.3" evidence="9"/>
<keyword evidence="9" id="KW-0456">Lyase</keyword>
<name>A0AAE3DT76_9FIRM</name>
<dbReference type="Gene3D" id="3.30.1130.10">
    <property type="match status" value="1"/>
</dbReference>
<dbReference type="SUPFAM" id="SSF55083">
    <property type="entry name" value="6-hydroxymethyl-7,8-dihydropterin pyrophosphokinase, HPPK"/>
    <property type="match status" value="1"/>
</dbReference>
<dbReference type="Pfam" id="PF01288">
    <property type="entry name" value="HPPK"/>
    <property type="match status" value="1"/>
</dbReference>
<keyword evidence="6" id="KW-0418">Kinase</keyword>
<dbReference type="NCBIfam" id="TIGR00526">
    <property type="entry name" value="folB_dom"/>
    <property type="match status" value="1"/>
</dbReference>
<dbReference type="SUPFAM" id="SSF55620">
    <property type="entry name" value="Tetrahydrobiopterin biosynthesis enzymes-like"/>
    <property type="match status" value="1"/>
</dbReference>
<dbReference type="PROSITE" id="PS00794">
    <property type="entry name" value="HPPK"/>
    <property type="match status" value="1"/>
</dbReference>
<evidence type="ECO:0000256" key="1">
    <source>
        <dbReference type="ARBA" id="ARBA00000198"/>
    </source>
</evidence>
<feature type="domain" description="7,8-dihydro-6-hydroxymethylpterin-pyrophosphokinase" evidence="10">
    <location>
        <begin position="206"/>
        <end position="217"/>
    </location>
</feature>
<dbReference type="GO" id="GO:0046656">
    <property type="term" value="P:folic acid biosynthetic process"/>
    <property type="evidence" value="ECO:0007669"/>
    <property type="project" value="UniProtKB-UniRule"/>
</dbReference>
<dbReference type="AlphaFoldDB" id="A0AAE3DT76"/>
<dbReference type="Proteomes" id="UP001197875">
    <property type="component" value="Unassembled WGS sequence"/>
</dbReference>
<dbReference type="InterPro" id="IPR006157">
    <property type="entry name" value="FolB_dom"/>
</dbReference>
<evidence type="ECO:0000256" key="2">
    <source>
        <dbReference type="ARBA" id="ARBA00005051"/>
    </source>
</evidence>
<dbReference type="Gene3D" id="3.30.70.560">
    <property type="entry name" value="7,8-Dihydro-6-hydroxymethylpterin-pyrophosphokinase HPPK"/>
    <property type="match status" value="1"/>
</dbReference>
<evidence type="ECO:0000256" key="8">
    <source>
        <dbReference type="ARBA" id="ARBA00022909"/>
    </source>
</evidence>
<organism evidence="11 12">
    <name type="scientific">Fusicatenibacter faecihominis</name>
    <dbReference type="NCBI Taxonomy" id="2881276"/>
    <lineage>
        <taxon>Bacteria</taxon>
        <taxon>Bacillati</taxon>
        <taxon>Bacillota</taxon>
        <taxon>Clostridia</taxon>
        <taxon>Lachnospirales</taxon>
        <taxon>Lachnospiraceae</taxon>
        <taxon>Fusicatenibacter</taxon>
    </lineage>
</organism>
<accession>A0AAE3DT76</accession>
<keyword evidence="4 11" id="KW-0808">Transferase</keyword>
<dbReference type="PANTHER" id="PTHR43071">
    <property type="entry name" value="2-AMINO-4-HYDROXY-6-HYDROXYMETHYLDIHYDROPTERIDINE PYROPHOSPHOKINASE"/>
    <property type="match status" value="1"/>
</dbReference>
<comment type="pathway">
    <text evidence="9">Cofactor biosynthesis; tetrahydrofolate biosynthesis; 2-amino-4-hydroxy-6-hydroxymethyl-7,8-dihydropteridine diphosphate from 7,8-dihydroneopterin triphosphate: step 3/4.</text>
</comment>
<dbReference type="CDD" id="cd00483">
    <property type="entry name" value="HPPK"/>
    <property type="match status" value="1"/>
</dbReference>
<proteinExistence type="inferred from homology"/>
<dbReference type="EMBL" id="JAJEPR010000014">
    <property type="protein sequence ID" value="MCC2190043.1"/>
    <property type="molecule type" value="Genomic_DNA"/>
</dbReference>
<comment type="pathway">
    <text evidence="2">Cofactor biosynthesis; tetrahydrofolate biosynthesis; 2-amino-4-hydroxy-6-hydroxymethyl-7,8-dihydropteridine diphosphate from 7,8-dihydroneopterin triphosphate: step 4/4.</text>
</comment>
<dbReference type="GO" id="GO:0005524">
    <property type="term" value="F:ATP binding"/>
    <property type="evidence" value="ECO:0007669"/>
    <property type="project" value="UniProtKB-KW"/>
</dbReference>
<dbReference type="GO" id="GO:0016301">
    <property type="term" value="F:kinase activity"/>
    <property type="evidence" value="ECO:0007669"/>
    <property type="project" value="UniProtKB-KW"/>
</dbReference>
<comment type="catalytic activity">
    <reaction evidence="9">
        <text>7,8-dihydroneopterin = 6-hydroxymethyl-7,8-dihydropterin + glycolaldehyde</text>
        <dbReference type="Rhea" id="RHEA:10540"/>
        <dbReference type="ChEBI" id="CHEBI:17001"/>
        <dbReference type="ChEBI" id="CHEBI:17071"/>
        <dbReference type="ChEBI" id="CHEBI:44841"/>
        <dbReference type="EC" id="4.1.2.25"/>
    </reaction>
</comment>
<comment type="catalytic activity">
    <reaction evidence="1">
        <text>6-hydroxymethyl-7,8-dihydropterin + ATP = (7,8-dihydropterin-6-yl)methyl diphosphate + AMP + H(+)</text>
        <dbReference type="Rhea" id="RHEA:11412"/>
        <dbReference type="ChEBI" id="CHEBI:15378"/>
        <dbReference type="ChEBI" id="CHEBI:30616"/>
        <dbReference type="ChEBI" id="CHEBI:44841"/>
        <dbReference type="ChEBI" id="CHEBI:72950"/>
        <dbReference type="ChEBI" id="CHEBI:456215"/>
        <dbReference type="EC" id="2.7.6.3"/>
    </reaction>
</comment>
<dbReference type="PANTHER" id="PTHR43071:SF1">
    <property type="entry name" value="2-AMINO-4-HYDROXY-6-HYDROXYMETHYLDIHYDROPTERIDINE PYROPHOSPHOKINASE"/>
    <property type="match status" value="1"/>
</dbReference>
<keyword evidence="7" id="KW-0067">ATP-binding</keyword>
<dbReference type="InterPro" id="IPR035907">
    <property type="entry name" value="Hppk_sf"/>
</dbReference>
<dbReference type="NCBIfam" id="TIGR01498">
    <property type="entry name" value="folK"/>
    <property type="match status" value="1"/>
</dbReference>
<keyword evidence="5" id="KW-0547">Nucleotide-binding</keyword>
<sequence>MDKIHIRDLELYCKHGVYPEETFLGQKFLFDVTLYTNTRPAGLTDDLEKSINYGEISNQIKDYMSKNTYKLLEAAAENLCRELLLTTKGLEKIHLEIKKPWAPVNLPLDTVSVEIERGWHTAYIAVGANMGETEKTVQEAIKEVGTIKDTTVTKVSTLIVTKPYGGVEQDDFLNGAMEVRTLLTPEELLAELHRIEAEHGRERVLRWGPRTLDLDIIFYDDLVMDSDELTIPHIDMQNRDFVVDPMAEIAPYKRHPIYGKTMKELKGELHGELIGAAK</sequence>
<comment type="similarity">
    <text evidence="3">In the N-terminal section; belongs to the DHNA family.</text>
</comment>
<comment type="similarity">
    <text evidence="9">Belongs to the DHNA family.</text>
</comment>
<keyword evidence="12" id="KW-1185">Reference proteome</keyword>
<evidence type="ECO:0000256" key="4">
    <source>
        <dbReference type="ARBA" id="ARBA00022679"/>
    </source>
</evidence>
<dbReference type="EC" id="4.1.2.25" evidence="9"/>
<dbReference type="GO" id="GO:0003848">
    <property type="term" value="F:2-amino-4-hydroxy-6-hydroxymethyldihydropteridine diphosphokinase activity"/>
    <property type="evidence" value="ECO:0007669"/>
    <property type="project" value="UniProtKB-EC"/>
</dbReference>
<evidence type="ECO:0000313" key="11">
    <source>
        <dbReference type="EMBL" id="MCC2190043.1"/>
    </source>
</evidence>
<gene>
    <name evidence="11" type="primary">folK</name>
    <name evidence="11" type="ORF">LKD71_09535</name>
</gene>
<comment type="caution">
    <text evidence="11">The sequence shown here is derived from an EMBL/GenBank/DDBJ whole genome shotgun (WGS) entry which is preliminary data.</text>
</comment>
<comment type="function">
    <text evidence="9">Catalyzes the conversion of 7,8-dihydroneopterin to 6-hydroxymethyl-7,8-dihydropterin.</text>
</comment>
<evidence type="ECO:0000256" key="9">
    <source>
        <dbReference type="RuleBase" id="RU362079"/>
    </source>
</evidence>
<evidence type="ECO:0000313" key="12">
    <source>
        <dbReference type="Proteomes" id="UP001197875"/>
    </source>
</evidence>
<evidence type="ECO:0000256" key="5">
    <source>
        <dbReference type="ARBA" id="ARBA00022741"/>
    </source>
</evidence>
<dbReference type="CDD" id="cd00534">
    <property type="entry name" value="DHNA_DHNTPE"/>
    <property type="match status" value="1"/>
</dbReference>
<dbReference type="InterPro" id="IPR000550">
    <property type="entry name" value="Hppk"/>
</dbReference>
<evidence type="ECO:0000256" key="6">
    <source>
        <dbReference type="ARBA" id="ARBA00022777"/>
    </source>
</evidence>
<evidence type="ECO:0000256" key="3">
    <source>
        <dbReference type="ARBA" id="ARBA00009640"/>
    </source>
</evidence>
<protein>
    <recommendedName>
        <fullName evidence="9">Bifunctional folate synthesis protein</fullName>
    </recommendedName>
    <domain>
        <recommendedName>
            <fullName evidence="9">Dihydroneopterin aldolase</fullName>
            <shortName evidence="9">DHNA</shortName>
            <ecNumber evidence="9">4.1.2.25</ecNumber>
        </recommendedName>
        <alternativeName>
            <fullName evidence="9">7,8-dihydroneopterin aldolase</fullName>
        </alternativeName>
    </domain>
    <domain>
        <recommendedName>
            <fullName evidence="9">2-amino-4-hydroxy-6-hydroxymethyldihydropteridine pyrophosphokinase</fullName>
            <ecNumber evidence="9">2.7.6.3</ecNumber>
        </recommendedName>
        <alternativeName>
            <fullName evidence="9">6-hydroxymethyl-7,8-dihydropterin pyrophosphokinase</fullName>
            <shortName evidence="9">PPPK</shortName>
        </alternativeName>
        <alternativeName>
            <fullName evidence="9">7,8-dihydro-6-hydroxymethylpterin pyrophosphokinase</fullName>
            <shortName evidence="9">HPPK</shortName>
        </alternativeName>
    </domain>
</protein>
<dbReference type="RefSeq" id="WP_178046007.1">
    <property type="nucleotide sequence ID" value="NZ_JAJEPR010000014.1"/>
</dbReference>
<evidence type="ECO:0000256" key="7">
    <source>
        <dbReference type="ARBA" id="ARBA00022840"/>
    </source>
</evidence>
<dbReference type="InterPro" id="IPR043133">
    <property type="entry name" value="GTP-CH-I_C/QueF"/>
</dbReference>
<dbReference type="GO" id="GO:0046654">
    <property type="term" value="P:tetrahydrofolate biosynthetic process"/>
    <property type="evidence" value="ECO:0007669"/>
    <property type="project" value="UniProtKB-UniRule"/>
</dbReference>
<keyword evidence="8 9" id="KW-0289">Folate biosynthesis</keyword>
<dbReference type="GO" id="GO:0004150">
    <property type="term" value="F:dihydroneopterin aldolase activity"/>
    <property type="evidence" value="ECO:0007669"/>
    <property type="project" value="UniProtKB-UniRule"/>
</dbReference>
<reference evidence="11 12" key="1">
    <citation type="submission" date="2021-10" db="EMBL/GenBank/DDBJ databases">
        <title>Anaerobic single-cell dispensing facilitates the cultivation of human gut bacteria.</title>
        <authorList>
            <person name="Afrizal A."/>
        </authorList>
    </citation>
    <scope>NUCLEOTIDE SEQUENCE [LARGE SCALE GENOMIC DNA]</scope>
    <source>
        <strain evidence="11 12">CLA-AA-H277</strain>
    </source>
</reference>
<dbReference type="InterPro" id="IPR006156">
    <property type="entry name" value="Dihydroneopterin_aldolase"/>
</dbReference>
<dbReference type="NCBIfam" id="TIGR00525">
    <property type="entry name" value="folB"/>
    <property type="match status" value="1"/>
</dbReference>
<evidence type="ECO:0000259" key="10">
    <source>
        <dbReference type="PROSITE" id="PS00794"/>
    </source>
</evidence>